<sequence>MDFIRSYKRTRNTKRWTQKKQNQQKFADNSMDFYEVLLGAGPSSPFNKNATEEETHLQIFEDYKIMVNALIQSFCEEQHIDDSTLGLALQNEHCSEFSIETVSAYEAVLAASDYNLFSRMMAKKNAELQLQALAVLQHASGNTSPSSRNSSSKFTDHRQQQNAKVQTDKRHSFLDYFRISENECAAEQRKLAEADEELKEAIRLSLIEQERINALEKQEAEIIQKVLKISLLEWENSQKIFKNDKFNDNSSSTVSSDQSSFDHLTVPECPSLPYKELLSSLINNTNNSDGQMDEASTSQHQHFPNVEDQNSDDILTKRRQYLTKLRDKLIETRQQQRQLNFSALIEKDSRPEQRPRTSQTALKLMSHHVQIPKETDEMEAKKLMEKLKISVIDKSNFDHLK</sequence>
<evidence type="ECO:0000259" key="12">
    <source>
        <dbReference type="Pfam" id="PF11527"/>
    </source>
</evidence>
<evidence type="ECO:0000256" key="7">
    <source>
        <dbReference type="ARBA" id="ARBA00023069"/>
    </source>
</evidence>
<keyword evidence="5" id="KW-0963">Cytoplasm</keyword>
<dbReference type="Gene3D" id="1.20.1520.10">
    <property type="entry name" value="ADP-ribosylation factor-like 2-binding protein, domain"/>
    <property type="match status" value="1"/>
</dbReference>
<keyword evidence="6 10" id="KW-0175">Coiled coil</keyword>
<organism evidence="13 14">
    <name type="scientific">Trichinella spiralis</name>
    <name type="common">Trichina worm</name>
    <dbReference type="NCBI Taxonomy" id="6334"/>
    <lineage>
        <taxon>Eukaryota</taxon>
        <taxon>Metazoa</taxon>
        <taxon>Ecdysozoa</taxon>
        <taxon>Nematoda</taxon>
        <taxon>Enoplea</taxon>
        <taxon>Dorylaimia</taxon>
        <taxon>Trichinellida</taxon>
        <taxon>Trichinellidae</taxon>
        <taxon>Trichinella</taxon>
    </lineage>
</organism>
<name>A0A0V1BVH9_TRISP</name>
<evidence type="ECO:0000256" key="11">
    <source>
        <dbReference type="SAM" id="MobiDB-lite"/>
    </source>
</evidence>
<evidence type="ECO:0000256" key="4">
    <source>
        <dbReference type="ARBA" id="ARBA00021815"/>
    </source>
</evidence>
<dbReference type="OrthoDB" id="272687at2759"/>
<dbReference type="EMBL" id="JYDH01000009">
    <property type="protein sequence ID" value="KRY41161.1"/>
    <property type="molecule type" value="Genomic_DNA"/>
</dbReference>
<evidence type="ECO:0000313" key="13">
    <source>
        <dbReference type="EMBL" id="KRY41161.1"/>
    </source>
</evidence>
<dbReference type="Proteomes" id="UP000054776">
    <property type="component" value="Unassembled WGS sequence"/>
</dbReference>
<evidence type="ECO:0000256" key="6">
    <source>
        <dbReference type="ARBA" id="ARBA00023054"/>
    </source>
</evidence>
<feature type="compositionally biased region" description="Low complexity" evidence="11">
    <location>
        <begin position="140"/>
        <end position="152"/>
    </location>
</feature>
<feature type="domain" description="BART" evidence="12">
    <location>
        <begin position="44"/>
        <end position="129"/>
    </location>
</feature>
<dbReference type="Pfam" id="PF11527">
    <property type="entry name" value="ARL2_Bind_BART"/>
    <property type="match status" value="1"/>
</dbReference>
<dbReference type="InParanoid" id="A0A0V1BVH9"/>
<evidence type="ECO:0000256" key="2">
    <source>
        <dbReference type="ARBA" id="ARBA00004496"/>
    </source>
</evidence>
<keyword evidence="14" id="KW-1185">Reference proteome</keyword>
<keyword evidence="7" id="KW-0969">Cilium</keyword>
<feature type="coiled-coil region" evidence="10">
    <location>
        <begin position="177"/>
        <end position="204"/>
    </location>
</feature>
<keyword evidence="8" id="KW-0966">Cell projection</keyword>
<dbReference type="PANTHER" id="PTHR21532:SF0">
    <property type="entry name" value="CILIA- AND FLAGELLA-ASSOCIATED PROTEIN 36"/>
    <property type="match status" value="1"/>
</dbReference>
<comment type="caution">
    <text evidence="13">The sequence shown here is derived from an EMBL/GenBank/DDBJ whole genome shotgun (WGS) entry which is preliminary data.</text>
</comment>
<evidence type="ECO:0000256" key="9">
    <source>
        <dbReference type="ARBA" id="ARBA00031593"/>
    </source>
</evidence>
<evidence type="ECO:0000256" key="10">
    <source>
        <dbReference type="SAM" id="Coils"/>
    </source>
</evidence>
<evidence type="ECO:0000313" key="14">
    <source>
        <dbReference type="Proteomes" id="UP000054776"/>
    </source>
</evidence>
<dbReference type="PANTHER" id="PTHR21532">
    <property type="entry name" value="PHOSPHODIESTERASE HL"/>
    <property type="match status" value="1"/>
</dbReference>
<evidence type="ECO:0000256" key="8">
    <source>
        <dbReference type="ARBA" id="ARBA00023273"/>
    </source>
</evidence>
<accession>A0A0V1BVH9</accession>
<dbReference type="AlphaFoldDB" id="A0A0V1BVH9"/>
<evidence type="ECO:0000256" key="3">
    <source>
        <dbReference type="ARBA" id="ARBA00007460"/>
    </source>
</evidence>
<comment type="similarity">
    <text evidence="3">Belongs to the CFAP36 family.</text>
</comment>
<dbReference type="GO" id="GO:0097546">
    <property type="term" value="C:ciliary base"/>
    <property type="evidence" value="ECO:0007669"/>
    <property type="project" value="TreeGrafter"/>
</dbReference>
<dbReference type="InterPro" id="IPR042541">
    <property type="entry name" value="BART_sf"/>
</dbReference>
<proteinExistence type="inferred from homology"/>
<protein>
    <recommendedName>
        <fullName evidence="4">Cilia- and flagella-associated protein 36</fullName>
    </recommendedName>
    <alternativeName>
        <fullName evidence="9">Coiled-coil domain-containing protein 104</fullName>
    </alternativeName>
</protein>
<dbReference type="InterPro" id="IPR038888">
    <property type="entry name" value="CFAP36"/>
</dbReference>
<reference evidence="13 14" key="1">
    <citation type="submission" date="2015-01" db="EMBL/GenBank/DDBJ databases">
        <title>Evolution of Trichinella species and genotypes.</title>
        <authorList>
            <person name="Korhonen P.K."/>
            <person name="Edoardo P."/>
            <person name="Giuseppe L.R."/>
            <person name="Gasser R.B."/>
        </authorList>
    </citation>
    <scope>NUCLEOTIDE SEQUENCE [LARGE SCALE GENOMIC DNA]</scope>
    <source>
        <strain evidence="13">ISS3</strain>
    </source>
</reference>
<dbReference type="InterPro" id="IPR023379">
    <property type="entry name" value="BART_dom"/>
</dbReference>
<dbReference type="GO" id="GO:0005930">
    <property type="term" value="C:axoneme"/>
    <property type="evidence" value="ECO:0007669"/>
    <property type="project" value="TreeGrafter"/>
</dbReference>
<comment type="subcellular location">
    <subcellularLocation>
        <location evidence="1">Cell projection</location>
        <location evidence="1">Cilium</location>
    </subcellularLocation>
    <subcellularLocation>
        <location evidence="2">Cytoplasm</location>
    </subcellularLocation>
</comment>
<feature type="region of interest" description="Disordered" evidence="11">
    <location>
        <begin position="140"/>
        <end position="168"/>
    </location>
</feature>
<evidence type="ECO:0000256" key="1">
    <source>
        <dbReference type="ARBA" id="ARBA00004138"/>
    </source>
</evidence>
<evidence type="ECO:0000256" key="5">
    <source>
        <dbReference type="ARBA" id="ARBA00022490"/>
    </source>
</evidence>
<gene>
    <name evidence="13" type="primary">Ccdc104</name>
    <name evidence="13" type="ORF">T01_14116</name>
</gene>